<dbReference type="Pfam" id="PF00378">
    <property type="entry name" value="ECH_1"/>
    <property type="match status" value="1"/>
</dbReference>
<evidence type="ECO:0000313" key="6">
    <source>
        <dbReference type="Proteomes" id="UP000007564"/>
    </source>
</evidence>
<sequence>MNSLLTERDAAVLTLTINRPERRNALDTATYDALAAQLRAADADTGLAAVILTGAGDHFTAGNDLRDFQAERAAGDSPALRFLRALVDTDVPVLAAVEGHAVGVGVTLLQHCDFAFAAGTARLRMPFVALGLCPEGASSLLLPRLAGMRKAAEWLLQGRAFDAAEAHAAGLLTGVTEPGQALAAARAVAADLAAQPRQALRVSKRMLRQADRAAIHATLDHEAEQFRERLRSPEAQQAFARFFNK</sequence>
<protein>
    <submittedName>
        <fullName evidence="5">Putative enoyl-CoA hydratase/isomerase</fullName>
    </submittedName>
</protein>
<dbReference type="EMBL" id="HE965806">
    <property type="protein sequence ID" value="CCJ55749.1"/>
    <property type="molecule type" value="Genomic_DNA"/>
</dbReference>
<keyword evidence="4 5" id="KW-0413">Isomerase</keyword>
<dbReference type="GO" id="GO:0004165">
    <property type="term" value="F:delta(3)-delta(2)-enoyl-CoA isomerase activity"/>
    <property type="evidence" value="ECO:0007669"/>
    <property type="project" value="UniProtKB-ARBA"/>
</dbReference>
<accession>A0A0C6PBR1</accession>
<dbReference type="InterPro" id="IPR029045">
    <property type="entry name" value="ClpP/crotonase-like_dom_sf"/>
</dbReference>
<comment type="subcellular location">
    <subcellularLocation>
        <location evidence="1">Peroxisome</location>
    </subcellularLocation>
</comment>
<dbReference type="RefSeq" id="WP_003815313.1">
    <property type="nucleotide sequence ID" value="NC_019382.1"/>
</dbReference>
<dbReference type="Proteomes" id="UP000007564">
    <property type="component" value="Chromosome"/>
</dbReference>
<name>A0A0C6PBR1_BORBO</name>
<comment type="similarity">
    <text evidence="2">Belongs to the enoyl-CoA hydratase/isomerase family.</text>
</comment>
<dbReference type="SUPFAM" id="SSF52096">
    <property type="entry name" value="ClpP/crotonase"/>
    <property type="match status" value="1"/>
</dbReference>
<dbReference type="CDD" id="cd06558">
    <property type="entry name" value="crotonase-like"/>
    <property type="match status" value="1"/>
</dbReference>
<dbReference type="AlphaFoldDB" id="A0A0C6PBR1"/>
<evidence type="ECO:0000256" key="1">
    <source>
        <dbReference type="ARBA" id="ARBA00004275"/>
    </source>
</evidence>
<evidence type="ECO:0000256" key="4">
    <source>
        <dbReference type="ARBA" id="ARBA00023235"/>
    </source>
</evidence>
<dbReference type="KEGG" id="bbh:BN112_3835"/>
<dbReference type="Gene3D" id="3.90.226.10">
    <property type="entry name" value="2-enoyl-CoA Hydratase, Chain A, domain 1"/>
    <property type="match status" value="1"/>
</dbReference>
<keyword evidence="3" id="KW-0576">Peroxisome</keyword>
<dbReference type="PANTHER" id="PTHR43684">
    <property type="match status" value="1"/>
</dbReference>
<dbReference type="Gene3D" id="1.10.12.10">
    <property type="entry name" value="Lyase 2-enoyl-coa Hydratase, Chain A, domain 2"/>
    <property type="match status" value="1"/>
</dbReference>
<dbReference type="PANTHER" id="PTHR43684:SF1">
    <property type="entry name" value="ENOYL-COA DELTA ISOMERASE 2"/>
    <property type="match status" value="1"/>
</dbReference>
<dbReference type="GeneID" id="69603231"/>
<evidence type="ECO:0000256" key="3">
    <source>
        <dbReference type="ARBA" id="ARBA00023140"/>
    </source>
</evidence>
<evidence type="ECO:0000256" key="2">
    <source>
        <dbReference type="ARBA" id="ARBA00005254"/>
    </source>
</evidence>
<dbReference type="OrthoDB" id="9797151at2"/>
<dbReference type="InterPro" id="IPR001753">
    <property type="entry name" value="Enoyl-CoA_hydra/iso"/>
</dbReference>
<dbReference type="InterPro" id="IPR051053">
    <property type="entry name" value="ECH/Chromodomain_protein"/>
</dbReference>
<reference evidence="5 6" key="1">
    <citation type="journal article" date="2012" name="BMC Genomics">
        <title>Comparative genomics of the classical Bordetella subspecies: the evolution and exchange of virulence-associated diversity amongst closely related pathogens.</title>
        <authorList>
            <person name="Park J."/>
            <person name="Zhang Y."/>
            <person name="Buboltz A.M."/>
            <person name="Zhang X."/>
            <person name="Schuster S.C."/>
            <person name="Ahuja U."/>
            <person name="Liu M."/>
            <person name="Miller J.F."/>
            <person name="Sebaihia M."/>
            <person name="Bentley S.D."/>
            <person name="Parkhill J."/>
            <person name="Harvill E.T."/>
        </authorList>
    </citation>
    <scope>NUCLEOTIDE SEQUENCE [LARGE SCALE GENOMIC DNA]</scope>
    <source>
        <strain evidence="5 6">253</strain>
    </source>
</reference>
<gene>
    <name evidence="5" type="ORF">BN112_3835</name>
</gene>
<dbReference type="InterPro" id="IPR014748">
    <property type="entry name" value="Enoyl-CoA_hydra_C"/>
</dbReference>
<evidence type="ECO:0000313" key="5">
    <source>
        <dbReference type="EMBL" id="CCJ55749.1"/>
    </source>
</evidence>
<dbReference type="HOGENOM" id="CLU_009834_7_2_4"/>
<proteinExistence type="inferred from homology"/>
<organism evidence="5 6">
    <name type="scientific">Bordetella bronchiseptica 253</name>
    <dbReference type="NCBI Taxonomy" id="568707"/>
    <lineage>
        <taxon>Bacteria</taxon>
        <taxon>Pseudomonadati</taxon>
        <taxon>Pseudomonadota</taxon>
        <taxon>Betaproteobacteria</taxon>
        <taxon>Burkholderiales</taxon>
        <taxon>Alcaligenaceae</taxon>
        <taxon>Bordetella</taxon>
    </lineage>
</organism>